<protein>
    <recommendedName>
        <fullName evidence="4">FAS1 domain-containing protein</fullName>
    </recommendedName>
</protein>
<dbReference type="SMART" id="SM00554">
    <property type="entry name" value="FAS1"/>
    <property type="match status" value="5"/>
</dbReference>
<feature type="domain" description="FAS1" evidence="4">
    <location>
        <begin position="360"/>
        <end position="503"/>
    </location>
</feature>
<organism evidence="5 6">
    <name type="scientific">Somion occarium</name>
    <dbReference type="NCBI Taxonomy" id="3059160"/>
    <lineage>
        <taxon>Eukaryota</taxon>
        <taxon>Fungi</taxon>
        <taxon>Dikarya</taxon>
        <taxon>Basidiomycota</taxon>
        <taxon>Agaricomycotina</taxon>
        <taxon>Agaricomycetes</taxon>
        <taxon>Polyporales</taxon>
        <taxon>Cerrenaceae</taxon>
        <taxon>Somion</taxon>
    </lineage>
</organism>
<dbReference type="InterPro" id="IPR036378">
    <property type="entry name" value="FAS1_dom_sf"/>
</dbReference>
<dbReference type="PANTHER" id="PTHR10900:SF77">
    <property type="entry name" value="FI19380P1"/>
    <property type="match status" value="1"/>
</dbReference>
<evidence type="ECO:0000313" key="5">
    <source>
        <dbReference type="EMBL" id="CAL1695565.1"/>
    </source>
</evidence>
<feature type="domain" description="FAS1" evidence="4">
    <location>
        <begin position="219"/>
        <end position="354"/>
    </location>
</feature>
<evidence type="ECO:0000256" key="1">
    <source>
        <dbReference type="SAM" id="MobiDB-lite"/>
    </source>
</evidence>
<feature type="domain" description="FAS1" evidence="4">
    <location>
        <begin position="36"/>
        <end position="216"/>
    </location>
</feature>
<dbReference type="SUPFAM" id="SSF82153">
    <property type="entry name" value="FAS1 domain"/>
    <property type="match status" value="5"/>
</dbReference>
<dbReference type="InterPro" id="IPR050904">
    <property type="entry name" value="Adhesion/Biosynth-related"/>
</dbReference>
<feature type="transmembrane region" description="Helical" evidence="2">
    <location>
        <begin position="845"/>
        <end position="868"/>
    </location>
</feature>
<keyword evidence="2" id="KW-0812">Transmembrane</keyword>
<feature type="domain" description="FAS1" evidence="4">
    <location>
        <begin position="506"/>
        <end position="651"/>
    </location>
</feature>
<dbReference type="EMBL" id="OZ037944">
    <property type="protein sequence ID" value="CAL1695565.1"/>
    <property type="molecule type" value="Genomic_DNA"/>
</dbReference>
<keyword evidence="3" id="KW-0732">Signal</keyword>
<feature type="compositionally biased region" description="Pro residues" evidence="1">
    <location>
        <begin position="146"/>
        <end position="161"/>
    </location>
</feature>
<dbReference type="PANTHER" id="PTHR10900">
    <property type="entry name" value="PERIOSTIN-RELATED"/>
    <property type="match status" value="1"/>
</dbReference>
<evidence type="ECO:0000256" key="3">
    <source>
        <dbReference type="SAM" id="SignalP"/>
    </source>
</evidence>
<dbReference type="InterPro" id="IPR000782">
    <property type="entry name" value="FAS1_domain"/>
</dbReference>
<keyword evidence="2" id="KW-0472">Membrane</keyword>
<evidence type="ECO:0000313" key="6">
    <source>
        <dbReference type="Proteomes" id="UP001497453"/>
    </source>
</evidence>
<dbReference type="Pfam" id="PF02469">
    <property type="entry name" value="Fasciclin"/>
    <property type="match status" value="5"/>
</dbReference>
<feature type="signal peptide" evidence="3">
    <location>
        <begin position="1"/>
        <end position="20"/>
    </location>
</feature>
<proteinExistence type="predicted"/>
<gene>
    <name evidence="5" type="ORF">GFSPODELE1_LOCUS806</name>
</gene>
<evidence type="ECO:0000259" key="4">
    <source>
        <dbReference type="PROSITE" id="PS50213"/>
    </source>
</evidence>
<accession>A0ABP1CIR3</accession>
<sequence>MRPWCHIFLLLLALIPYALSSQVSFATHQQNVTILSTNIVDALSNDSDYTSLLRLLQRAKLIPTLNKLNGSTLFAPTNDAIEKHLGLHSVWREALKEPSSDLRDNVQEQLRQELFYHLLNYTLPILPKEKNPQVLKTLHYPRKPSSGPPTHDPPPSPPWLPVPGGTLGGEPQRLRVAARDEKIYVGVNAFGDGGAEVIKPSVNTSNGLVLGVGTMLEVPPDLAIVIKRHTSLKYLTKILIPEIVSFLNGTSELTLFLPVDSAWEALPFYERLYLESKFATDDLTRIVNMHAVVRKNVTYSEQFEKGLHLKTIHGPTLDIAIDSESGKTMVSSAELVEPDIYASNGVLHTVSSLLVPPGSLRLTPEKYLLVLNCTSFVSLLHSVNLTPLVNDTEASWTILAPKDDVIELFGDDHLPEKGSEELRKLLRYHFIPGKLTPKKLKDGMLVETALEEPGLDGGKQVLPVGVSTRGKKETLSLSFGEASVIGEPVEINNSLIYFVSHPLTPPVDALQTALPSLDLSSFLAAVFSAGLADYLNLTPRTTFLIPHNSAFKRLGLLVSAHLLSVSSKSDLERVIKHHVLNDVEYADQMQNGSQHTYGTLEGTDVHIDRTSTVNKTLLLSGSGGWPEMHSELKLKNTLTQTGVIHEVSDILIPRSVELTVGKLVRAGKGSTMATMMNKAGLDWILNGTAPPEGSAWADLGLSGVGWTLLCPTDDAFKGVNLTALYADSNRVRAIVSQHLIPTQRPSQDVPEKGRLVDDVNKNRPLTLDDATTYTTLQSAAALYGDVVFRQTEDSDDILVGIKGARGDNGRREWARVLAWGRSTTGGGTGGVIQIDRPLVPYSPSWWNAYGAPIGVGIVGSILIGLFFLGVRAIWRRDTTEATYEPIGGFAQEEEDP</sequence>
<name>A0ABP1CIR3_9APHY</name>
<keyword evidence="6" id="KW-1185">Reference proteome</keyword>
<evidence type="ECO:0000256" key="2">
    <source>
        <dbReference type="SAM" id="Phobius"/>
    </source>
</evidence>
<keyword evidence="2" id="KW-1133">Transmembrane helix</keyword>
<feature type="region of interest" description="Disordered" evidence="1">
    <location>
        <begin position="138"/>
        <end position="165"/>
    </location>
</feature>
<dbReference type="Proteomes" id="UP001497453">
    <property type="component" value="Chromosome 1"/>
</dbReference>
<dbReference type="PROSITE" id="PS50213">
    <property type="entry name" value="FAS1"/>
    <property type="match status" value="4"/>
</dbReference>
<reference evidence="6" key="1">
    <citation type="submission" date="2024-04" db="EMBL/GenBank/DDBJ databases">
        <authorList>
            <person name="Shaw F."/>
            <person name="Minotto A."/>
        </authorList>
    </citation>
    <scope>NUCLEOTIDE SEQUENCE [LARGE SCALE GENOMIC DNA]</scope>
</reference>
<dbReference type="Gene3D" id="2.30.180.10">
    <property type="entry name" value="FAS1 domain"/>
    <property type="match status" value="5"/>
</dbReference>
<feature type="chain" id="PRO_5045706223" description="FAS1 domain-containing protein" evidence="3">
    <location>
        <begin position="21"/>
        <end position="896"/>
    </location>
</feature>